<feature type="domain" description="Metallo-beta-lactamase" evidence="5">
    <location>
        <begin position="96"/>
        <end position="288"/>
    </location>
</feature>
<accession>A0A8E0KJY1</accession>
<comment type="similarity">
    <text evidence="1">Belongs to the metallo-beta-lactamase superfamily.</text>
</comment>
<dbReference type="InterPro" id="IPR051013">
    <property type="entry name" value="MBL_superfamily_lactonases"/>
</dbReference>
<evidence type="ECO:0000256" key="2">
    <source>
        <dbReference type="ARBA" id="ARBA00022723"/>
    </source>
</evidence>
<dbReference type="AlphaFoldDB" id="A0A8E0KJY1"/>
<dbReference type="InterPro" id="IPR036866">
    <property type="entry name" value="RibonucZ/Hydroxyglut_hydro"/>
</dbReference>
<evidence type="ECO:0000256" key="3">
    <source>
        <dbReference type="ARBA" id="ARBA00022801"/>
    </source>
</evidence>
<dbReference type="GO" id="GO:0016787">
    <property type="term" value="F:hydrolase activity"/>
    <property type="evidence" value="ECO:0007669"/>
    <property type="project" value="UniProtKB-KW"/>
</dbReference>
<dbReference type="SUPFAM" id="SSF56281">
    <property type="entry name" value="Metallo-hydrolase/oxidoreductase"/>
    <property type="match status" value="1"/>
</dbReference>
<dbReference type="GO" id="GO:0046872">
    <property type="term" value="F:metal ion binding"/>
    <property type="evidence" value="ECO:0007669"/>
    <property type="project" value="UniProtKB-KW"/>
</dbReference>
<name>A0A8E0KJY1_9CAUL</name>
<dbReference type="Pfam" id="PF00753">
    <property type="entry name" value="Lactamase_B"/>
    <property type="match status" value="1"/>
</dbReference>
<comment type="caution">
    <text evidence="6">The sequence shown here is derived from an EMBL/GenBank/DDBJ whole genome shotgun (WGS) entry which is preliminary data.</text>
</comment>
<dbReference type="Proteomes" id="UP000016569">
    <property type="component" value="Unassembled WGS sequence"/>
</dbReference>
<dbReference type="SMART" id="SM00849">
    <property type="entry name" value="Lactamase_B"/>
    <property type="match status" value="1"/>
</dbReference>
<protein>
    <submittedName>
        <fullName evidence="6">Metallo-beta-lactamase family protein</fullName>
    </submittedName>
</protein>
<dbReference type="PANTHER" id="PTHR42978:SF6">
    <property type="entry name" value="QUORUM-QUENCHING LACTONASE YTNP-RELATED"/>
    <property type="match status" value="1"/>
</dbReference>
<evidence type="ECO:0000313" key="7">
    <source>
        <dbReference type="Proteomes" id="UP000016569"/>
    </source>
</evidence>
<sequence length="310" mass="31745">MTPSIKLASAALTLAALLGAAACSQPGEAPAESEAAADAIPASTDVHPFTLGALQLAALRDGTISLPVDQSPWGDPAVVAAVLAEAGEEGDAVHLSVQPLLVRQGDRVVLIDTGAGGQMGTQNGLPGALSAAGVEAAEVTDILISHAHGDHIGGLLNAEGALAFPNALIRMSAPEWRAMQAGAEAQGLAGFVAAITPQVQTFEPGAAITPFLTAVPLDGHTPGHSGFAITSGDERLLYIGDALHSAVISVRRPELVNAWDNDSDTAIATRRSLLERGAGEGQRYYGVHFPYPGLGRIEQRDGGFVWTPEP</sequence>
<organism evidence="6 7">
    <name type="scientific">Brevundimonas abyssalis TAR-001</name>
    <dbReference type="NCBI Taxonomy" id="1391729"/>
    <lineage>
        <taxon>Bacteria</taxon>
        <taxon>Pseudomonadati</taxon>
        <taxon>Pseudomonadota</taxon>
        <taxon>Alphaproteobacteria</taxon>
        <taxon>Caulobacterales</taxon>
        <taxon>Caulobacteraceae</taxon>
        <taxon>Brevundimonas</taxon>
    </lineage>
</organism>
<gene>
    <name evidence="6" type="ORF">MBEBAB_0475</name>
</gene>
<dbReference type="RefSeq" id="WP_021696321.1">
    <property type="nucleotide sequence ID" value="NZ_BATC01000005.1"/>
</dbReference>
<evidence type="ECO:0000313" key="6">
    <source>
        <dbReference type="EMBL" id="GAD58225.1"/>
    </source>
</evidence>
<dbReference type="InterPro" id="IPR001279">
    <property type="entry name" value="Metallo-B-lactamas"/>
</dbReference>
<dbReference type="Gene3D" id="3.60.15.10">
    <property type="entry name" value="Ribonuclease Z/Hydroxyacylglutathione hydrolase-like"/>
    <property type="match status" value="1"/>
</dbReference>
<evidence type="ECO:0000256" key="4">
    <source>
        <dbReference type="ARBA" id="ARBA00022833"/>
    </source>
</evidence>
<dbReference type="EMBL" id="BATC01000005">
    <property type="protein sequence ID" value="GAD58225.1"/>
    <property type="molecule type" value="Genomic_DNA"/>
</dbReference>
<keyword evidence="7" id="KW-1185">Reference proteome</keyword>
<dbReference type="PROSITE" id="PS51257">
    <property type="entry name" value="PROKAR_LIPOPROTEIN"/>
    <property type="match status" value="1"/>
</dbReference>
<reference evidence="7" key="1">
    <citation type="journal article" date="2013" name="Genome Announc.">
        <title>Draft Genome Sequence of the Dimorphic Prosthecate Bacterium Brevundimonas abyssalis TAR-001T.</title>
        <authorList>
            <person name="Tsubouchi T."/>
            <person name="Nishi S."/>
            <person name="Usui K."/>
            <person name="Shimane Y."/>
            <person name="Takaki Y."/>
            <person name="Maruyama T."/>
            <person name="Hatada Y."/>
        </authorList>
    </citation>
    <scope>NUCLEOTIDE SEQUENCE [LARGE SCALE GENOMIC DNA]</scope>
    <source>
        <strain evidence="7">TAR-001</strain>
    </source>
</reference>
<keyword evidence="3" id="KW-0378">Hydrolase</keyword>
<keyword evidence="2" id="KW-0479">Metal-binding</keyword>
<evidence type="ECO:0000256" key="1">
    <source>
        <dbReference type="ARBA" id="ARBA00007749"/>
    </source>
</evidence>
<proteinExistence type="inferred from homology"/>
<evidence type="ECO:0000259" key="5">
    <source>
        <dbReference type="SMART" id="SM00849"/>
    </source>
</evidence>
<dbReference type="CDD" id="cd07720">
    <property type="entry name" value="OPHC2-like_MBL-fold"/>
    <property type="match status" value="1"/>
</dbReference>
<dbReference type="OrthoDB" id="9773738at2"/>
<keyword evidence="4" id="KW-0862">Zinc</keyword>
<dbReference type="PANTHER" id="PTHR42978">
    <property type="entry name" value="QUORUM-QUENCHING LACTONASE YTNP-RELATED-RELATED"/>
    <property type="match status" value="1"/>
</dbReference>